<sequence length="422" mass="44552">YPPNAPPNVQVVVQGSSKITYEKAEWDAVNYADRYEVKIDSSSTIVYSGTDTMYTIESTVPPDVPVPHTPYVRACNIGGCSRWSSLPPTVPSLTVPSTNHTGSYTASWDSVSSATSYTLQEEPSGGSWSTVYSGSGTSATLSGHANGTYYYRLQACDIDGCSAWSAVQSVDVSLPPPTPSSISVPATSSGPITISWSSSSTATSYTLQAQYNGGSWNNFHTGTGTSYSYTATASGNHKFRVKACNAAGCSGYKTSGNVDVTLPPNVPTLNVPSTSETGSYSINWSSLSTATSYTLQQQANGGSWSTVYSGSGTSKSFSGMTNGTTFGYRVRACNSGGCGSWSTTKSVMVRRKPTNVTVVYDGSYKITYETAKWDALSNVSHYDVKLDSTSNGTVYSGTATSYRIASSVPPDFPPAHTAYVRA</sequence>
<protein>
    <submittedName>
        <fullName evidence="2">Fibronectin type III domain-containing protein</fullName>
    </submittedName>
</protein>
<gene>
    <name evidence="2" type="ORF">HF690_14965</name>
</gene>
<feature type="non-terminal residue" evidence="2">
    <location>
        <position position="422"/>
    </location>
</feature>
<evidence type="ECO:0000259" key="1">
    <source>
        <dbReference type="PROSITE" id="PS50853"/>
    </source>
</evidence>
<evidence type="ECO:0000313" key="2">
    <source>
        <dbReference type="EMBL" id="NKZ40253.1"/>
    </source>
</evidence>
<dbReference type="SMART" id="SM00060">
    <property type="entry name" value="FN3"/>
    <property type="match status" value="3"/>
</dbReference>
<organism evidence="2 3">
    <name type="scientific">Oleiagrimonas citrea</name>
    <dbReference type="NCBI Taxonomy" id="1665687"/>
    <lineage>
        <taxon>Bacteria</taxon>
        <taxon>Pseudomonadati</taxon>
        <taxon>Pseudomonadota</taxon>
        <taxon>Gammaproteobacteria</taxon>
        <taxon>Lysobacterales</taxon>
        <taxon>Rhodanobacteraceae</taxon>
        <taxon>Oleiagrimonas</taxon>
    </lineage>
</organism>
<dbReference type="CDD" id="cd00063">
    <property type="entry name" value="FN3"/>
    <property type="match status" value="1"/>
</dbReference>
<keyword evidence="3" id="KW-1185">Reference proteome</keyword>
<dbReference type="AlphaFoldDB" id="A0A846ZS10"/>
<dbReference type="EMBL" id="JAAZQD010000015">
    <property type="protein sequence ID" value="NKZ40253.1"/>
    <property type="molecule type" value="Genomic_DNA"/>
</dbReference>
<dbReference type="InterPro" id="IPR050617">
    <property type="entry name" value="E3_ligase_FN3/SPRY"/>
</dbReference>
<dbReference type="Proteomes" id="UP000541636">
    <property type="component" value="Unassembled WGS sequence"/>
</dbReference>
<dbReference type="InterPro" id="IPR003961">
    <property type="entry name" value="FN3_dom"/>
</dbReference>
<name>A0A846ZS10_9GAMM</name>
<feature type="domain" description="Fibronectin type-III" evidence="1">
    <location>
        <begin position="87"/>
        <end position="176"/>
    </location>
</feature>
<feature type="non-terminal residue" evidence="2">
    <location>
        <position position="1"/>
    </location>
</feature>
<evidence type="ECO:0000313" key="3">
    <source>
        <dbReference type="Proteomes" id="UP000541636"/>
    </source>
</evidence>
<reference evidence="2 3" key="1">
    <citation type="journal article" date="2017" name="Int. J. Syst. Evol. Microbiol.">
        <title>Oleiagrimonas citrea sp. nov., a marine bacterium isolated from tidal flat sediment and emended description of the genus Oleiagrimonas Fang et al. 2015 and Oleiagrimonas soli.</title>
        <authorList>
            <person name="Yang S.H."/>
            <person name="Seo H.S."/>
            <person name="Seong C.N."/>
            <person name="Kwon K.K."/>
        </authorList>
    </citation>
    <scope>NUCLEOTIDE SEQUENCE [LARGE SCALE GENOMIC DNA]</scope>
    <source>
        <strain evidence="2 3">MEBiC09124</strain>
    </source>
</reference>
<proteinExistence type="predicted"/>
<feature type="domain" description="Fibronectin type-III" evidence="1">
    <location>
        <begin position="263"/>
        <end position="352"/>
    </location>
</feature>
<dbReference type="InterPro" id="IPR013783">
    <property type="entry name" value="Ig-like_fold"/>
</dbReference>
<dbReference type="PANTHER" id="PTHR24099">
    <property type="entry name" value="E3 UBIQUITIN-PROTEIN LIGASE TRIM36-RELATED"/>
    <property type="match status" value="1"/>
</dbReference>
<dbReference type="Gene3D" id="2.60.40.10">
    <property type="entry name" value="Immunoglobulins"/>
    <property type="match status" value="4"/>
</dbReference>
<dbReference type="PANTHER" id="PTHR24099:SF11">
    <property type="entry name" value="FIBRONECTIN TYPE III DOMAIN-CONTAINING 3BA-RELATED"/>
    <property type="match status" value="1"/>
</dbReference>
<dbReference type="SUPFAM" id="SSF49265">
    <property type="entry name" value="Fibronectin type III"/>
    <property type="match status" value="2"/>
</dbReference>
<accession>A0A846ZS10</accession>
<comment type="caution">
    <text evidence="2">The sequence shown here is derived from an EMBL/GenBank/DDBJ whole genome shotgun (WGS) entry which is preliminary data.</text>
</comment>
<dbReference type="PROSITE" id="PS50853">
    <property type="entry name" value="FN3"/>
    <property type="match status" value="2"/>
</dbReference>
<dbReference type="InterPro" id="IPR036116">
    <property type="entry name" value="FN3_sf"/>
</dbReference>